<protein>
    <recommendedName>
        <fullName evidence="3">Plasmid replication protein RepL domain-containing protein</fullName>
    </recommendedName>
</protein>
<dbReference type="EMBL" id="LGTK01000172">
    <property type="protein sequence ID" value="KPH66938.1"/>
    <property type="molecule type" value="Genomic_DNA"/>
</dbReference>
<reference evidence="1 2" key="1">
    <citation type="submission" date="2015-07" db="EMBL/GenBank/DDBJ databases">
        <title>High-quality draft genome sequence of Oceanobacillus caeni HM6, a bacillus isolated from a human feces.</title>
        <authorList>
            <person name="Kumar J."/>
            <person name="Verma M.K."/>
            <person name="Pandey R."/>
            <person name="Bhambi M."/>
            <person name="Chauhan N."/>
        </authorList>
    </citation>
    <scope>NUCLEOTIDE SEQUENCE [LARGE SCALE GENOMIC DNA]</scope>
    <source>
        <strain evidence="1 2">HM6</strain>
    </source>
</reference>
<gene>
    <name evidence="1" type="ORF">AFL42_17900</name>
</gene>
<evidence type="ECO:0000313" key="2">
    <source>
        <dbReference type="Proteomes" id="UP000037854"/>
    </source>
</evidence>
<name>A0ABR5MEW7_9BACI</name>
<organism evidence="1 2">
    <name type="scientific">Oceanobacillus caeni</name>
    <dbReference type="NCBI Taxonomy" id="405946"/>
    <lineage>
        <taxon>Bacteria</taxon>
        <taxon>Bacillati</taxon>
        <taxon>Bacillota</taxon>
        <taxon>Bacilli</taxon>
        <taxon>Bacillales</taxon>
        <taxon>Bacillaceae</taxon>
        <taxon>Oceanobacillus</taxon>
    </lineage>
</organism>
<dbReference type="Proteomes" id="UP000037854">
    <property type="component" value="Unassembled WGS sequence"/>
</dbReference>
<proteinExistence type="predicted"/>
<evidence type="ECO:0000313" key="1">
    <source>
        <dbReference type="EMBL" id="KPH66938.1"/>
    </source>
</evidence>
<comment type="caution">
    <text evidence="1">The sequence shown here is derived from an EMBL/GenBank/DDBJ whole genome shotgun (WGS) entry which is preliminary data.</text>
</comment>
<evidence type="ECO:0008006" key="3">
    <source>
        <dbReference type="Google" id="ProtNLM"/>
    </source>
</evidence>
<accession>A0ABR5MEW7</accession>
<dbReference type="RefSeq" id="WP_131724665.1">
    <property type="nucleotide sequence ID" value="NZ_LGTK01000172.1"/>
</dbReference>
<keyword evidence="2" id="KW-1185">Reference proteome</keyword>
<feature type="non-terminal residue" evidence="1">
    <location>
        <position position="72"/>
    </location>
</feature>
<sequence length="72" mass="8162">MKGIKSKSTKTSKLNRELFFQIGNGNLPVTGNAINFMLYTIAYVAKDGRIYCTDSQIRKSLCMQQKTLNRVI</sequence>